<evidence type="ECO:0000259" key="7">
    <source>
        <dbReference type="Pfam" id="PF14322"/>
    </source>
</evidence>
<dbReference type="GO" id="GO:0009279">
    <property type="term" value="C:cell outer membrane"/>
    <property type="evidence" value="ECO:0007669"/>
    <property type="project" value="UniProtKB-SubCell"/>
</dbReference>
<feature type="domain" description="RagB/SusD" evidence="6">
    <location>
        <begin position="264"/>
        <end position="521"/>
    </location>
</feature>
<evidence type="ECO:0000256" key="5">
    <source>
        <dbReference type="ARBA" id="ARBA00023237"/>
    </source>
</evidence>
<dbReference type="Proteomes" id="UP000290204">
    <property type="component" value="Unassembled WGS sequence"/>
</dbReference>
<keyword evidence="3" id="KW-0732">Signal</keyword>
<dbReference type="SUPFAM" id="SSF48452">
    <property type="entry name" value="TPR-like"/>
    <property type="match status" value="1"/>
</dbReference>
<dbReference type="InterPro" id="IPR012944">
    <property type="entry name" value="SusD_RagB_dom"/>
</dbReference>
<dbReference type="CDD" id="cd08977">
    <property type="entry name" value="SusD"/>
    <property type="match status" value="1"/>
</dbReference>
<comment type="subcellular location">
    <subcellularLocation>
        <location evidence="1">Cell outer membrane</location>
    </subcellularLocation>
</comment>
<dbReference type="Pfam" id="PF07980">
    <property type="entry name" value="SusD_RagB"/>
    <property type="match status" value="1"/>
</dbReference>
<dbReference type="InterPro" id="IPR011990">
    <property type="entry name" value="TPR-like_helical_dom_sf"/>
</dbReference>
<keyword evidence="9" id="KW-1185">Reference proteome</keyword>
<reference evidence="8 9" key="1">
    <citation type="submission" date="2019-01" db="EMBL/GenBank/DDBJ databases">
        <title>Lacibacter sp. strain TTM-7.</title>
        <authorList>
            <person name="Chen W.-M."/>
        </authorList>
    </citation>
    <scope>NUCLEOTIDE SEQUENCE [LARGE SCALE GENOMIC DNA]</scope>
    <source>
        <strain evidence="8 9">TTM-7</strain>
    </source>
</reference>
<gene>
    <name evidence="8" type="ORF">ESA94_01020</name>
</gene>
<evidence type="ECO:0000256" key="2">
    <source>
        <dbReference type="ARBA" id="ARBA00006275"/>
    </source>
</evidence>
<keyword evidence="5" id="KW-0998">Cell outer membrane</keyword>
<dbReference type="Pfam" id="PF14322">
    <property type="entry name" value="SusD-like_3"/>
    <property type="match status" value="1"/>
</dbReference>
<sequence>MNMKKIIIIAIVFVFAACSKDYLERRSLTQISEANFFRTEQDFVLALNGTYEVLQDRVQYSGSLNGTAGFPMYDNLGDNAFNSFKFEGPGNFMEANITPDHDMFTSLWNSLYKGIRRANTVLEKIEAAPTSVIPDARKQIIKGQALFLRSLFYSHLAIYYQDAPLVLKVQELEEAYVPKNTYQEISTQVIKDLKDAANFLPQSYPAAQYGYATKGAALGLLARFLLYNKDYQGVLDATASVLTLGYTLNPSYAQLFTEQGELSTEIIFSVRFIQDASNNGELFSGVFLTAPKVDQQPMPNLVKDYYCTDGKPITTSPLYSPGTATNNTPQKNNRDPRLLASVYFRGDAFLVDRIAPVGVFTTNATTYGQKKYIRNANSPTGIAPFNPGGQDFIVIRYADVLLMRAEAMVELGQLTGVPALVNQVRARVNMPTVEVAEGTGLSQAVLRNIVRHERRVELAFEGLRYYDLKRWGTVQDAFNRAKADNIANYSARIGYLDRSTIFPIPTAELRANLKLEQNPVWK</sequence>
<dbReference type="PROSITE" id="PS51257">
    <property type="entry name" value="PROKAR_LIPOPROTEIN"/>
    <property type="match status" value="1"/>
</dbReference>
<evidence type="ECO:0000256" key="3">
    <source>
        <dbReference type="ARBA" id="ARBA00022729"/>
    </source>
</evidence>
<evidence type="ECO:0000313" key="9">
    <source>
        <dbReference type="Proteomes" id="UP000290204"/>
    </source>
</evidence>
<comment type="similarity">
    <text evidence="2">Belongs to the SusD family.</text>
</comment>
<proteinExistence type="inferred from homology"/>
<evidence type="ECO:0000313" key="8">
    <source>
        <dbReference type="EMBL" id="RXK61628.1"/>
    </source>
</evidence>
<dbReference type="AlphaFoldDB" id="A0A4Q1CKU6"/>
<comment type="caution">
    <text evidence="8">The sequence shown here is derived from an EMBL/GenBank/DDBJ whole genome shotgun (WGS) entry which is preliminary data.</text>
</comment>
<dbReference type="Gene3D" id="1.25.40.390">
    <property type="match status" value="1"/>
</dbReference>
<evidence type="ECO:0000259" key="6">
    <source>
        <dbReference type="Pfam" id="PF07980"/>
    </source>
</evidence>
<dbReference type="EMBL" id="SDHW01000001">
    <property type="protein sequence ID" value="RXK61628.1"/>
    <property type="molecule type" value="Genomic_DNA"/>
</dbReference>
<evidence type="ECO:0000256" key="4">
    <source>
        <dbReference type="ARBA" id="ARBA00023136"/>
    </source>
</evidence>
<keyword evidence="4" id="KW-0472">Membrane</keyword>
<dbReference type="InterPro" id="IPR033985">
    <property type="entry name" value="SusD-like_N"/>
</dbReference>
<protein>
    <submittedName>
        <fullName evidence="8">RagB/SusD family nutrient uptake outer membrane protein</fullName>
    </submittedName>
</protein>
<accession>A0A4Q1CKU6</accession>
<feature type="domain" description="SusD-like N-terminal" evidence="7">
    <location>
        <begin position="93"/>
        <end position="226"/>
    </location>
</feature>
<dbReference type="OrthoDB" id="5694214at2"/>
<name>A0A4Q1CKU6_9BACT</name>
<evidence type="ECO:0000256" key="1">
    <source>
        <dbReference type="ARBA" id="ARBA00004442"/>
    </source>
</evidence>
<organism evidence="8 9">
    <name type="scientific">Lacibacter luteus</name>
    <dbReference type="NCBI Taxonomy" id="2508719"/>
    <lineage>
        <taxon>Bacteria</taxon>
        <taxon>Pseudomonadati</taxon>
        <taxon>Bacteroidota</taxon>
        <taxon>Chitinophagia</taxon>
        <taxon>Chitinophagales</taxon>
        <taxon>Chitinophagaceae</taxon>
        <taxon>Lacibacter</taxon>
    </lineage>
</organism>